<dbReference type="PANTHER" id="PTHR34295:SF1">
    <property type="entry name" value="BIOTIN TRANSPORTER BIOY"/>
    <property type="match status" value="1"/>
</dbReference>
<feature type="transmembrane region" description="Helical" evidence="2">
    <location>
        <begin position="84"/>
        <end position="100"/>
    </location>
</feature>
<accession>A0A142CT07</accession>
<dbReference type="OrthoDB" id="50443at2157"/>
<protein>
    <submittedName>
        <fullName evidence="3">Biotin transporter BioY</fullName>
    </submittedName>
</protein>
<keyword evidence="4" id="KW-1185">Reference proteome</keyword>
<dbReference type="PANTHER" id="PTHR34295">
    <property type="entry name" value="BIOTIN TRANSPORTER BIOY"/>
    <property type="match status" value="1"/>
</dbReference>
<keyword evidence="1" id="KW-1003">Cell membrane</keyword>
<dbReference type="Proteomes" id="UP000073604">
    <property type="component" value="Chromosome"/>
</dbReference>
<proteinExistence type="inferred from homology"/>
<feature type="transmembrane region" description="Helical" evidence="2">
    <location>
        <begin position="59"/>
        <end position="78"/>
    </location>
</feature>
<comment type="subcellular location">
    <subcellularLocation>
        <location evidence="1">Cell membrane</location>
        <topology evidence="1">Multi-pass membrane protein</topology>
    </subcellularLocation>
</comment>
<feature type="transmembrane region" description="Helical" evidence="2">
    <location>
        <begin position="141"/>
        <end position="163"/>
    </location>
</feature>
<comment type="similarity">
    <text evidence="1">Belongs to the BioY family.</text>
</comment>
<evidence type="ECO:0000313" key="3">
    <source>
        <dbReference type="EMBL" id="AMQ17909.1"/>
    </source>
</evidence>
<gene>
    <name evidence="3" type="ORF">A0127_01340</name>
</gene>
<dbReference type="Pfam" id="PF02632">
    <property type="entry name" value="BioY"/>
    <property type="match status" value="1"/>
</dbReference>
<keyword evidence="1" id="KW-0813">Transport</keyword>
<dbReference type="GO" id="GO:0005886">
    <property type="term" value="C:plasma membrane"/>
    <property type="evidence" value="ECO:0007669"/>
    <property type="project" value="UniProtKB-SubCell"/>
</dbReference>
<keyword evidence="2" id="KW-0812">Transmembrane</keyword>
<reference evidence="4" key="1">
    <citation type="submission" date="2016-03" db="EMBL/GenBank/DDBJ databases">
        <authorList>
            <person name="Oger P.M."/>
        </authorList>
    </citation>
    <scope>NUCLEOTIDE SEQUENCE [LARGE SCALE GENOMIC DNA]</scope>
    <source>
        <strain evidence="4">OG-1</strain>
    </source>
</reference>
<keyword evidence="1 2" id="KW-0472">Membrane</keyword>
<dbReference type="Gene3D" id="1.10.1760.20">
    <property type="match status" value="1"/>
</dbReference>
<evidence type="ECO:0000256" key="1">
    <source>
        <dbReference type="PIRNR" id="PIRNR016661"/>
    </source>
</evidence>
<organism evidence="3 4">
    <name type="scientific">Thermococcus peptonophilus</name>
    <dbReference type="NCBI Taxonomy" id="53952"/>
    <lineage>
        <taxon>Archaea</taxon>
        <taxon>Methanobacteriati</taxon>
        <taxon>Methanobacteriota</taxon>
        <taxon>Thermococci</taxon>
        <taxon>Thermococcales</taxon>
        <taxon>Thermococcaceae</taxon>
        <taxon>Thermococcus</taxon>
    </lineage>
</organism>
<dbReference type="KEGG" id="tpep:A0127_01340"/>
<feature type="transmembrane region" description="Helical" evidence="2">
    <location>
        <begin position="7"/>
        <end position="27"/>
    </location>
</feature>
<dbReference type="AlphaFoldDB" id="A0A142CT07"/>
<evidence type="ECO:0000313" key="4">
    <source>
        <dbReference type="Proteomes" id="UP000073604"/>
    </source>
</evidence>
<sequence>MNAREVAYAGIFIAFMAVSAQISVSLGPVPLTFQVFAVLLTGLLLGPRLGLLSVLSYDIAGAVGLPVFAGFSGGITHLYGPTGGYLLAFPIAAFLAGYITEKSRESVLGMAIGSLAGITVIYLLGWLRLGLFMGGDFEKAFQLGVLLFVPLDILKAAIAVGIAKTVRRMIEVG</sequence>
<dbReference type="EMBL" id="CP014750">
    <property type="protein sequence ID" value="AMQ17909.1"/>
    <property type="molecule type" value="Genomic_DNA"/>
</dbReference>
<keyword evidence="2" id="KW-1133">Transmembrane helix</keyword>
<dbReference type="PIRSF" id="PIRSF016661">
    <property type="entry name" value="BioY"/>
    <property type="match status" value="1"/>
</dbReference>
<feature type="transmembrane region" description="Helical" evidence="2">
    <location>
        <begin position="33"/>
        <end position="52"/>
    </location>
</feature>
<dbReference type="STRING" id="53952.A0127_01340"/>
<dbReference type="RefSeq" id="WP_062386958.1">
    <property type="nucleotide sequence ID" value="NZ_CP014750.1"/>
</dbReference>
<evidence type="ECO:0000256" key="2">
    <source>
        <dbReference type="SAM" id="Phobius"/>
    </source>
</evidence>
<feature type="transmembrane region" description="Helical" evidence="2">
    <location>
        <begin position="107"/>
        <end position="129"/>
    </location>
</feature>
<name>A0A142CT07_9EURY</name>
<dbReference type="GO" id="GO:0015225">
    <property type="term" value="F:biotin transmembrane transporter activity"/>
    <property type="evidence" value="ECO:0007669"/>
    <property type="project" value="UniProtKB-UniRule"/>
</dbReference>
<dbReference type="GeneID" id="27139148"/>
<dbReference type="InterPro" id="IPR003784">
    <property type="entry name" value="BioY"/>
</dbReference>